<name>A0A9Q1QDW6_9CARY</name>
<reference evidence="2" key="1">
    <citation type="submission" date="2022-04" db="EMBL/GenBank/DDBJ databases">
        <title>Carnegiea gigantea Genome sequencing and assembly v2.</title>
        <authorList>
            <person name="Copetti D."/>
            <person name="Sanderson M.J."/>
            <person name="Burquez A."/>
            <person name="Wojciechowski M.F."/>
        </authorList>
    </citation>
    <scope>NUCLEOTIDE SEQUENCE</scope>
    <source>
        <strain evidence="2">SGP5-SGP5p</strain>
        <tissue evidence="2">Aerial part</tissue>
    </source>
</reference>
<dbReference type="Proteomes" id="UP001153076">
    <property type="component" value="Unassembled WGS sequence"/>
</dbReference>
<organism evidence="2 3">
    <name type="scientific">Carnegiea gigantea</name>
    <dbReference type="NCBI Taxonomy" id="171969"/>
    <lineage>
        <taxon>Eukaryota</taxon>
        <taxon>Viridiplantae</taxon>
        <taxon>Streptophyta</taxon>
        <taxon>Embryophyta</taxon>
        <taxon>Tracheophyta</taxon>
        <taxon>Spermatophyta</taxon>
        <taxon>Magnoliopsida</taxon>
        <taxon>eudicotyledons</taxon>
        <taxon>Gunneridae</taxon>
        <taxon>Pentapetalae</taxon>
        <taxon>Caryophyllales</taxon>
        <taxon>Cactineae</taxon>
        <taxon>Cactaceae</taxon>
        <taxon>Cactoideae</taxon>
        <taxon>Echinocereeae</taxon>
        <taxon>Carnegiea</taxon>
    </lineage>
</organism>
<evidence type="ECO:0000256" key="1">
    <source>
        <dbReference type="SAM" id="MobiDB-lite"/>
    </source>
</evidence>
<evidence type="ECO:0000313" key="2">
    <source>
        <dbReference type="EMBL" id="KAJ8438718.1"/>
    </source>
</evidence>
<dbReference type="InterPro" id="IPR040256">
    <property type="entry name" value="At4g02000-like"/>
</dbReference>
<sequence length="245" mass="27219">MPFLGMKLDFVKPLEFNGDATQCIEDTKCTLKRNLGNLLTPFKVMGGFLNHIWEKTGLQGVMSDPDGVFIVHFRSVLEGDEILKQSVVLDLKSQCSPSLSKIASLVGRPIAIDKATMDKSKTELARVLIEMELNGVFPETLNFRENAHIEGSLQWKPLKHGKCGMFVHRAENSRKGLARKFWRKDTFQVNVLNGQVGEQNCGNVVDHDVQEGDSSIQVEGDTQLGDENRDAGTLTYWLPSGDGRG</sequence>
<proteinExistence type="predicted"/>
<dbReference type="OrthoDB" id="1112026at2759"/>
<comment type="caution">
    <text evidence="2">The sequence shown here is derived from an EMBL/GenBank/DDBJ whole genome shotgun (WGS) entry which is preliminary data.</text>
</comment>
<keyword evidence="3" id="KW-1185">Reference proteome</keyword>
<dbReference type="AlphaFoldDB" id="A0A9Q1QDW6"/>
<dbReference type="EMBL" id="JAKOGI010000243">
    <property type="protein sequence ID" value="KAJ8438718.1"/>
    <property type="molecule type" value="Genomic_DNA"/>
</dbReference>
<accession>A0A9Q1QDW6</accession>
<dbReference type="PANTHER" id="PTHR31286">
    <property type="entry name" value="GLYCINE-RICH CELL WALL STRUCTURAL PROTEIN 1.8-LIKE"/>
    <property type="match status" value="1"/>
</dbReference>
<evidence type="ECO:0000313" key="3">
    <source>
        <dbReference type="Proteomes" id="UP001153076"/>
    </source>
</evidence>
<dbReference type="PANTHER" id="PTHR31286:SF165">
    <property type="entry name" value="DUF4283 DOMAIN-CONTAINING PROTEIN"/>
    <property type="match status" value="1"/>
</dbReference>
<protein>
    <submittedName>
        <fullName evidence="2">Uncharacterized protein</fullName>
    </submittedName>
</protein>
<feature type="region of interest" description="Disordered" evidence="1">
    <location>
        <begin position="220"/>
        <end position="245"/>
    </location>
</feature>
<gene>
    <name evidence="2" type="ORF">Cgig2_013764</name>
</gene>